<evidence type="ECO:0000256" key="3">
    <source>
        <dbReference type="ARBA" id="ARBA00022679"/>
    </source>
</evidence>
<dbReference type="SUPFAM" id="SSF53335">
    <property type="entry name" value="S-adenosyl-L-methionine-dependent methyltransferases"/>
    <property type="match status" value="1"/>
</dbReference>
<dbReference type="EC" id="2.1.1.-" evidence="4"/>
<keyword evidence="7" id="KW-1185">Reference proteome</keyword>
<dbReference type="PROSITE" id="PS00092">
    <property type="entry name" value="N6_MTASE"/>
    <property type="match status" value="1"/>
</dbReference>
<keyword evidence="2" id="KW-0489">Methyltransferase</keyword>
<comment type="caution">
    <text evidence="6">The sequence shown here is derived from an EMBL/GenBank/DDBJ whole genome shotgun (WGS) entry which is preliminary data.</text>
</comment>
<dbReference type="PANTHER" id="PTHR13370">
    <property type="entry name" value="RNA METHYLASE-RELATED"/>
    <property type="match status" value="1"/>
</dbReference>
<dbReference type="Pfam" id="PF01555">
    <property type="entry name" value="N6_N4_Mtase"/>
    <property type="match status" value="1"/>
</dbReference>
<keyword evidence="3" id="KW-0808">Transferase</keyword>
<evidence type="ECO:0000256" key="2">
    <source>
        <dbReference type="ARBA" id="ARBA00022603"/>
    </source>
</evidence>
<dbReference type="RefSeq" id="WP_250604434.1">
    <property type="nucleotide sequence ID" value="NZ_JAMOKV010000003.1"/>
</dbReference>
<organism evidence="6 7">
    <name type="scientific">Helicobacter colisuis</name>
    <dbReference type="NCBI Taxonomy" id="2949739"/>
    <lineage>
        <taxon>Bacteria</taxon>
        <taxon>Pseudomonadati</taxon>
        <taxon>Campylobacterota</taxon>
        <taxon>Epsilonproteobacteria</taxon>
        <taxon>Campylobacterales</taxon>
        <taxon>Helicobacteraceae</taxon>
        <taxon>Helicobacter</taxon>
    </lineage>
</organism>
<dbReference type="InterPro" id="IPR002052">
    <property type="entry name" value="DNA_methylase_N6_adenine_CS"/>
</dbReference>
<dbReference type="Gene3D" id="3.40.50.150">
    <property type="entry name" value="Vaccinia Virus protein VP39"/>
    <property type="match status" value="1"/>
</dbReference>
<name>A0ABT0TUQ2_9HELI</name>
<dbReference type="Proteomes" id="UP001057522">
    <property type="component" value="Unassembled WGS sequence"/>
</dbReference>
<evidence type="ECO:0000256" key="1">
    <source>
        <dbReference type="ARBA" id="ARBA00006594"/>
    </source>
</evidence>
<dbReference type="PRINTS" id="PR00508">
    <property type="entry name" value="S21N4MTFRASE"/>
</dbReference>
<dbReference type="EMBL" id="JAMOKX010000004">
    <property type="protein sequence ID" value="MCL9819668.1"/>
    <property type="molecule type" value="Genomic_DNA"/>
</dbReference>
<dbReference type="InterPro" id="IPR029063">
    <property type="entry name" value="SAM-dependent_MTases_sf"/>
</dbReference>
<comment type="similarity">
    <text evidence="1 4">Belongs to the N(4)/N(6)-methyltransferase family.</text>
</comment>
<evidence type="ECO:0000313" key="6">
    <source>
        <dbReference type="EMBL" id="MCL9819668.1"/>
    </source>
</evidence>
<dbReference type="InterPro" id="IPR001091">
    <property type="entry name" value="RM_Methyltransferase"/>
</dbReference>
<proteinExistence type="inferred from homology"/>
<protein>
    <recommendedName>
        <fullName evidence="4">Methyltransferase</fullName>
        <ecNumber evidence="4">2.1.1.-</ecNumber>
    </recommendedName>
</protein>
<gene>
    <name evidence="6" type="ORF">NCR95_05740</name>
</gene>
<dbReference type="PANTHER" id="PTHR13370:SF24">
    <property type="entry name" value="TYPE III RESTRICTION-MODIFICATION ENZYME STYLTI MOD SUBUNIT"/>
    <property type="match status" value="1"/>
</dbReference>
<dbReference type="InterPro" id="IPR002941">
    <property type="entry name" value="DNA_methylase_N4/N6"/>
</dbReference>
<evidence type="ECO:0000259" key="5">
    <source>
        <dbReference type="Pfam" id="PF01555"/>
    </source>
</evidence>
<evidence type="ECO:0000256" key="4">
    <source>
        <dbReference type="RuleBase" id="RU362026"/>
    </source>
</evidence>
<reference evidence="6" key="1">
    <citation type="submission" date="2022-06" db="EMBL/GenBank/DDBJ databases">
        <title>Helicobacter colisuis sp. nov.</title>
        <authorList>
            <person name="Papic B."/>
            <person name="Gruntar I."/>
        </authorList>
    </citation>
    <scope>NUCLEOTIDE SEQUENCE</scope>
    <source>
        <strain evidence="6">11154-15</strain>
    </source>
</reference>
<sequence length="224" mass="26022">MQYEIKHQEALEYLKNLKDSSVDLVVTDPPYLMQDCGGGGICGKRRQYHKIYSKELRQNLRDGFNFKILEERRVNNPLNAYFFCNAKLLGKLLEYFKEDKFDILVYHKKNPIPAFNKKYLSDLEYILFVCNDRNLMQNTFSTSSKLFSINIPPKETNHPTEKPISILKTLIQNSSKKGDVVLDCFCGSGSTLKASLELERKFVGCEIKEEYLNMCFNRSESPTR</sequence>
<accession>A0ABT0TUQ2</accession>
<feature type="domain" description="DNA methylase N-4/N-6" evidence="5">
    <location>
        <begin position="22"/>
        <end position="214"/>
    </location>
</feature>
<evidence type="ECO:0000313" key="7">
    <source>
        <dbReference type="Proteomes" id="UP001057522"/>
    </source>
</evidence>